<accession>A0A8D7FF74</accession>
<dbReference type="AlphaFoldDB" id="A0A8D7FF74"/>
<sequence>MMGKVMKLIEKKIITKRSGTEIIFLYMQMEFGHIFSQ</sequence>
<proteinExistence type="predicted"/>
<evidence type="ECO:0000313" key="1">
    <source>
        <dbReference type="EMBL" id="CAG1853406.1"/>
    </source>
</evidence>
<protein>
    <submittedName>
        <fullName evidence="1">(wild Malaysian banana) hypothetical protein</fullName>
    </submittedName>
</protein>
<reference evidence="1" key="1">
    <citation type="submission" date="2021-03" db="EMBL/GenBank/DDBJ databases">
        <authorList>
            <consortium name="Genoscope - CEA"/>
            <person name="William W."/>
        </authorList>
    </citation>
    <scope>NUCLEOTIDE SEQUENCE</scope>
    <source>
        <strain evidence="1">Doubled-haploid Pahang</strain>
    </source>
</reference>
<organism evidence="1">
    <name type="scientific">Musa acuminata subsp. malaccensis</name>
    <name type="common">Wild banana</name>
    <name type="synonym">Musa malaccensis</name>
    <dbReference type="NCBI Taxonomy" id="214687"/>
    <lineage>
        <taxon>Eukaryota</taxon>
        <taxon>Viridiplantae</taxon>
        <taxon>Streptophyta</taxon>
        <taxon>Embryophyta</taxon>
        <taxon>Tracheophyta</taxon>
        <taxon>Spermatophyta</taxon>
        <taxon>Magnoliopsida</taxon>
        <taxon>Liliopsida</taxon>
        <taxon>Zingiberales</taxon>
        <taxon>Musaceae</taxon>
        <taxon>Musa</taxon>
    </lineage>
</organism>
<name>A0A8D7FF74_MUSAM</name>
<gene>
    <name evidence="1" type="ORF">GSMUA_316320.1</name>
</gene>
<dbReference type="EMBL" id="HG996476">
    <property type="protein sequence ID" value="CAG1853406.1"/>
    <property type="molecule type" value="Genomic_DNA"/>
</dbReference>